<dbReference type="Proteomes" id="UP000282460">
    <property type="component" value="Unassembled WGS sequence"/>
</dbReference>
<gene>
    <name evidence="1" type="ORF">D9V28_00290</name>
</gene>
<dbReference type="AlphaFoldDB" id="A0A3L7JA34"/>
<dbReference type="RefSeq" id="WP_121657745.1">
    <property type="nucleotide sequence ID" value="NZ_BMEK01000001.1"/>
</dbReference>
<dbReference type="EMBL" id="RCWJ01000001">
    <property type="protein sequence ID" value="RLQ85372.1"/>
    <property type="molecule type" value="Genomic_DNA"/>
</dbReference>
<reference evidence="1 2" key="1">
    <citation type="submission" date="2018-10" db="EMBL/GenBank/DDBJ databases">
        <authorList>
            <person name="Li J."/>
        </authorList>
    </citation>
    <scope>NUCLEOTIDE SEQUENCE [LARGE SCALE GENOMIC DNA]</scope>
    <source>
        <strain evidence="1 2">ZD1-4</strain>
    </source>
</reference>
<evidence type="ECO:0000313" key="2">
    <source>
        <dbReference type="Proteomes" id="UP000282460"/>
    </source>
</evidence>
<evidence type="ECO:0008006" key="3">
    <source>
        <dbReference type="Google" id="ProtNLM"/>
    </source>
</evidence>
<organism evidence="1 2">
    <name type="scientific">Mycetocola zhadangensis</name>
    <dbReference type="NCBI Taxonomy" id="1164595"/>
    <lineage>
        <taxon>Bacteria</taxon>
        <taxon>Bacillati</taxon>
        <taxon>Actinomycetota</taxon>
        <taxon>Actinomycetes</taxon>
        <taxon>Micrococcales</taxon>
        <taxon>Microbacteriaceae</taxon>
        <taxon>Mycetocola</taxon>
    </lineage>
</organism>
<name>A0A3L7JA34_9MICO</name>
<proteinExistence type="predicted"/>
<protein>
    <recommendedName>
        <fullName evidence="3">DUF1795 domain-containing protein</fullName>
    </recommendedName>
</protein>
<evidence type="ECO:0000313" key="1">
    <source>
        <dbReference type="EMBL" id="RLQ85372.1"/>
    </source>
</evidence>
<dbReference type="OrthoDB" id="4977407at2"/>
<sequence>MATGSHITGVSLTLPENWFDVDLESADSSEWIAGLDIEYTDSADVDRVSSALDSIRSKFIADGVDVAAIMLPEPNGGFIAAAMVLRVLELDPDDNPETYLEFAESHRTLSSTEFAVSRFTSWRGTHPNGELIGFSHLALLTQEGQDHGELEERAVFAIFPPGAEEMVQITFRTARPDAFTDMAAETALIVDAVELELAP</sequence>
<comment type="caution">
    <text evidence="1">The sequence shown here is derived from an EMBL/GenBank/DDBJ whole genome shotgun (WGS) entry which is preliminary data.</text>
</comment>
<keyword evidence="2" id="KW-1185">Reference proteome</keyword>
<accession>A0A3L7JA34</accession>